<dbReference type="Pfam" id="PF17172">
    <property type="entry name" value="GST_N_4"/>
    <property type="match status" value="1"/>
</dbReference>
<dbReference type="CDD" id="cd03193">
    <property type="entry name" value="GST_C_Metaxin"/>
    <property type="match status" value="1"/>
</dbReference>
<dbReference type="OrthoDB" id="5809458at2759"/>
<gene>
    <name evidence="3" type="ORF">LSCM1_05121</name>
</gene>
<dbReference type="InterPro" id="IPR012336">
    <property type="entry name" value="Thioredoxin-like_fold"/>
</dbReference>
<keyword evidence="1" id="KW-0472">Membrane</keyword>
<dbReference type="GeneID" id="92515106"/>
<accession>A0A836GRW0</accession>
<dbReference type="EMBL" id="JAFEUZ010000024">
    <property type="protein sequence ID" value="KAG5477819.1"/>
    <property type="molecule type" value="Genomic_DNA"/>
</dbReference>
<keyword evidence="1" id="KW-0812">Transmembrane</keyword>
<dbReference type="RefSeq" id="XP_067178457.1">
    <property type="nucleotide sequence ID" value="XM_067322594.1"/>
</dbReference>
<keyword evidence="1" id="KW-1133">Transmembrane helix</keyword>
<feature type="transmembrane region" description="Helical" evidence="1">
    <location>
        <begin position="53"/>
        <end position="75"/>
    </location>
</feature>
<organism evidence="3 4">
    <name type="scientific">Leishmania martiniquensis</name>
    <dbReference type="NCBI Taxonomy" id="1580590"/>
    <lineage>
        <taxon>Eukaryota</taxon>
        <taxon>Discoba</taxon>
        <taxon>Euglenozoa</taxon>
        <taxon>Kinetoplastea</taxon>
        <taxon>Metakinetoplastina</taxon>
        <taxon>Trypanosomatida</taxon>
        <taxon>Trypanosomatidae</taxon>
        <taxon>Leishmaniinae</taxon>
        <taxon>Leishmania</taxon>
    </lineage>
</organism>
<evidence type="ECO:0000313" key="4">
    <source>
        <dbReference type="Proteomes" id="UP000673552"/>
    </source>
</evidence>
<comment type="caution">
    <text evidence="3">The sequence shown here is derived from an EMBL/GenBank/DDBJ whole genome shotgun (WGS) entry which is preliminary data.</text>
</comment>
<reference evidence="4" key="1">
    <citation type="journal article" date="2021" name="Microbiol. Resour. Announc.">
        <title>LGAAP: Leishmaniinae Genome Assembly and Annotation Pipeline.</title>
        <authorList>
            <person name="Almutairi H."/>
            <person name="Urbaniak M.D."/>
            <person name="Bates M.D."/>
            <person name="Jariyapan N."/>
            <person name="Kwakye-Nuako G."/>
            <person name="Thomaz-Soccol V."/>
            <person name="Al-Salem W.S."/>
            <person name="Dillon R.J."/>
            <person name="Bates P.A."/>
            <person name="Gatherer D."/>
        </authorList>
    </citation>
    <scope>NUCLEOTIDE SEQUENCE [LARGE SCALE GENOMIC DNA]</scope>
</reference>
<dbReference type="KEGG" id="lmat:92515106"/>
<name>A0A836GRW0_9TRYP</name>
<dbReference type="PANTHER" id="PTHR12289:SF41">
    <property type="entry name" value="FAILED AXON CONNECTIONS-RELATED"/>
    <property type="match status" value="1"/>
</dbReference>
<dbReference type="InterPro" id="IPR050931">
    <property type="entry name" value="Mito_Protein_Transport_Metaxin"/>
</dbReference>
<dbReference type="Proteomes" id="UP000673552">
    <property type="component" value="Unassembled WGS sequence"/>
</dbReference>
<feature type="domain" description="Thioredoxin-like fold" evidence="2">
    <location>
        <begin position="112"/>
        <end position="205"/>
    </location>
</feature>
<evidence type="ECO:0000259" key="2">
    <source>
        <dbReference type="Pfam" id="PF17172"/>
    </source>
</evidence>
<evidence type="ECO:0000256" key="1">
    <source>
        <dbReference type="SAM" id="Phobius"/>
    </source>
</evidence>
<keyword evidence="4" id="KW-1185">Reference proteome</keyword>
<proteinExistence type="predicted"/>
<dbReference type="GO" id="GO:0005737">
    <property type="term" value="C:cytoplasm"/>
    <property type="evidence" value="ECO:0007669"/>
    <property type="project" value="TreeGrafter"/>
</dbReference>
<evidence type="ECO:0000313" key="3">
    <source>
        <dbReference type="EMBL" id="KAG5477819.1"/>
    </source>
</evidence>
<reference evidence="4" key="2">
    <citation type="journal article" date="2021" name="Sci. Data">
        <title>Chromosome-scale genome sequencing, assembly and annotation of six genomes from subfamily Leishmaniinae.</title>
        <authorList>
            <person name="Almutairi H."/>
            <person name="Urbaniak M.D."/>
            <person name="Bates M.D."/>
            <person name="Jariyapan N."/>
            <person name="Kwakye-Nuako G."/>
            <person name="Thomaz Soccol V."/>
            <person name="Al-Salem W.S."/>
            <person name="Dillon R.J."/>
            <person name="Bates P.A."/>
            <person name="Gatherer D."/>
        </authorList>
    </citation>
    <scope>NUCLEOTIDE SEQUENCE [LARGE SCALE GENOMIC DNA]</scope>
</reference>
<protein>
    <recommendedName>
        <fullName evidence="2">Thioredoxin-like fold domain-containing protein</fullName>
    </recommendedName>
</protein>
<sequence length="387" mass="42966">MKLGFFEDIVGRARQSMENIVSGAHMRVSSKSRKGAEPFHKEPLRLTPCQRRLAVGAAVVIGAITTYATLSRLFILLERRRCWRLIQQCEARETELFLFILPRSPWAPSLSPACTRVEALLRANRIPYTAIETIDSPGTPNGGLPFLIYKRQRVDQLPKIMELITSEFNVAADDTLTRDERATGASLRRALEYSAERFLYRTVFIDHPSLAVAQIARALHITHLRARLVVHGYAIHLKKQVAITAYGALVSEQYENAFLQDCRAIEAQIGQKQYLFSDTTVTSYDCAVYSLLVPFACMSNRTSLSAAYSAVSDSAVLMAYIARMSERLFSDVRCVFDVAKTSFATSGMDANSGEAVGRTVEEEAAAKRRVIVDTLIGIANGETAGLR</sequence>
<dbReference type="AlphaFoldDB" id="A0A836GRW0"/>
<dbReference type="CDD" id="cd03054">
    <property type="entry name" value="GST_N_Metaxin"/>
    <property type="match status" value="1"/>
</dbReference>
<dbReference type="PANTHER" id="PTHR12289">
    <property type="entry name" value="METAXIN RELATED"/>
    <property type="match status" value="1"/>
</dbReference>